<dbReference type="EMBL" id="JH712075">
    <property type="protein sequence ID" value="EFO24883.1"/>
    <property type="molecule type" value="Genomic_DNA"/>
</dbReference>
<evidence type="ECO:0000313" key="2">
    <source>
        <dbReference type="EMBL" id="EFO24883.1"/>
    </source>
</evidence>
<sequence length="109" mass="12703">MPRKSQFTINESPCMLHLYLLLFCTVGATSHPAYLDASRHTIRNMVPVIQHRYHYPPSHQKYVTHRNLREQNHKLGEWSVGEESLCKLDDSKRARSALMTEVSAKWRIG</sequence>
<feature type="signal peptide" evidence="1">
    <location>
        <begin position="1"/>
        <end position="30"/>
    </location>
</feature>
<dbReference type="RefSeq" id="XP_003139185.1">
    <property type="nucleotide sequence ID" value="XM_003139137.1"/>
</dbReference>
<feature type="chain" id="PRO_5010243724" evidence="1">
    <location>
        <begin position="31"/>
        <end position="109"/>
    </location>
</feature>
<dbReference type="CTD" id="9940994"/>
<dbReference type="InParanoid" id="A0A1S0U3X9"/>
<dbReference type="AlphaFoldDB" id="A0A1S0U3X9"/>
<accession>A0A1S0U3X9</accession>
<proteinExistence type="predicted"/>
<keyword evidence="1" id="KW-0732">Signal</keyword>
<protein>
    <submittedName>
        <fullName evidence="2">Uncharacterized protein</fullName>
    </submittedName>
</protein>
<dbReference type="KEGG" id="loa:LOAG_03600"/>
<evidence type="ECO:0000256" key="1">
    <source>
        <dbReference type="SAM" id="SignalP"/>
    </source>
</evidence>
<reference evidence="2" key="1">
    <citation type="submission" date="2012-04" db="EMBL/GenBank/DDBJ databases">
        <title>The Genome Sequence of Loa loa.</title>
        <authorList>
            <consortium name="The Broad Institute Genome Sequencing Platform"/>
            <consortium name="Broad Institute Genome Sequencing Center for Infectious Disease"/>
            <person name="Nutman T.B."/>
            <person name="Fink D.L."/>
            <person name="Russ C."/>
            <person name="Young S."/>
            <person name="Zeng Q."/>
            <person name="Gargeya S."/>
            <person name="Alvarado L."/>
            <person name="Berlin A."/>
            <person name="Chapman S.B."/>
            <person name="Chen Z."/>
            <person name="Freedman E."/>
            <person name="Gellesch M."/>
            <person name="Goldberg J."/>
            <person name="Griggs A."/>
            <person name="Gujja S."/>
            <person name="Heilman E.R."/>
            <person name="Heiman D."/>
            <person name="Howarth C."/>
            <person name="Mehta T."/>
            <person name="Neiman D."/>
            <person name="Pearson M."/>
            <person name="Roberts A."/>
            <person name="Saif S."/>
            <person name="Shea T."/>
            <person name="Shenoy N."/>
            <person name="Sisk P."/>
            <person name="Stolte C."/>
            <person name="Sykes S."/>
            <person name="White J."/>
            <person name="Yandava C."/>
            <person name="Haas B."/>
            <person name="Henn M.R."/>
            <person name="Nusbaum C."/>
            <person name="Birren B."/>
        </authorList>
    </citation>
    <scope>NUCLEOTIDE SEQUENCE [LARGE SCALE GENOMIC DNA]</scope>
</reference>
<gene>
    <name evidence="2" type="ORF">LOAG_03600</name>
</gene>
<dbReference type="GeneID" id="9940994"/>
<name>A0A1S0U3X9_LOALO</name>
<organism evidence="2">
    <name type="scientific">Loa loa</name>
    <name type="common">Eye worm</name>
    <name type="synonym">Filaria loa</name>
    <dbReference type="NCBI Taxonomy" id="7209"/>
    <lineage>
        <taxon>Eukaryota</taxon>
        <taxon>Metazoa</taxon>
        <taxon>Ecdysozoa</taxon>
        <taxon>Nematoda</taxon>
        <taxon>Chromadorea</taxon>
        <taxon>Rhabditida</taxon>
        <taxon>Spirurina</taxon>
        <taxon>Spiruromorpha</taxon>
        <taxon>Filarioidea</taxon>
        <taxon>Onchocercidae</taxon>
        <taxon>Loa</taxon>
    </lineage>
</organism>